<dbReference type="InterPro" id="IPR014862">
    <property type="entry name" value="TrwC"/>
</dbReference>
<name>A0A5D0XL63_9MICC</name>
<dbReference type="SUPFAM" id="SSF52540">
    <property type="entry name" value="P-loop containing nucleoside triphosphate hydrolases"/>
    <property type="match status" value="2"/>
</dbReference>
<evidence type="ECO:0000313" key="3">
    <source>
        <dbReference type="EMBL" id="TYC96856.1"/>
    </source>
</evidence>
<dbReference type="Pfam" id="PF13604">
    <property type="entry name" value="AAA_30"/>
    <property type="match status" value="1"/>
</dbReference>
<feature type="compositionally biased region" description="Low complexity" evidence="1">
    <location>
        <begin position="883"/>
        <end position="903"/>
    </location>
</feature>
<protein>
    <submittedName>
        <fullName evidence="3">Relaxase domain-containing protein</fullName>
    </submittedName>
</protein>
<dbReference type="OrthoDB" id="4524286at2"/>
<evidence type="ECO:0000313" key="4">
    <source>
        <dbReference type="Proteomes" id="UP000323410"/>
    </source>
</evidence>
<dbReference type="EMBL" id="VSLD01000009">
    <property type="protein sequence ID" value="TYC96856.1"/>
    <property type="molecule type" value="Genomic_DNA"/>
</dbReference>
<feature type="compositionally biased region" description="Polar residues" evidence="1">
    <location>
        <begin position="1498"/>
        <end position="1514"/>
    </location>
</feature>
<evidence type="ECO:0000259" key="2">
    <source>
        <dbReference type="Pfam" id="PF08751"/>
    </source>
</evidence>
<reference evidence="3 4" key="1">
    <citation type="submission" date="2019-08" db="EMBL/GenBank/DDBJ databases">
        <title>Genone of Arthrobacter echini P9.</title>
        <authorList>
            <person name="Bowman J.P."/>
        </authorList>
    </citation>
    <scope>NUCLEOTIDE SEQUENCE [LARGE SCALE GENOMIC DNA]</scope>
    <source>
        <strain evidence="3 4">P9</strain>
    </source>
</reference>
<gene>
    <name evidence="3" type="ORF">FQ377_13540</name>
</gene>
<dbReference type="Gene3D" id="3.40.50.300">
    <property type="entry name" value="P-loop containing nucleotide triphosphate hydrolases"/>
    <property type="match status" value="2"/>
</dbReference>
<feature type="compositionally biased region" description="Basic and acidic residues" evidence="1">
    <location>
        <begin position="1580"/>
        <end position="1593"/>
    </location>
</feature>
<feature type="compositionally biased region" description="Polar residues" evidence="1">
    <location>
        <begin position="1537"/>
        <end position="1549"/>
    </location>
</feature>
<dbReference type="CDD" id="cd18809">
    <property type="entry name" value="SF1_C_RecD"/>
    <property type="match status" value="1"/>
</dbReference>
<feature type="domain" description="TrwC relaxase" evidence="2">
    <location>
        <begin position="9"/>
        <end position="395"/>
    </location>
</feature>
<feature type="region of interest" description="Disordered" evidence="1">
    <location>
        <begin position="1445"/>
        <end position="1593"/>
    </location>
</feature>
<keyword evidence="4" id="KW-1185">Reference proteome</keyword>
<feature type="region of interest" description="Disordered" evidence="1">
    <location>
        <begin position="1399"/>
        <end position="1421"/>
    </location>
</feature>
<proteinExistence type="predicted"/>
<dbReference type="InterPro" id="IPR027417">
    <property type="entry name" value="P-loop_NTPase"/>
</dbReference>
<feature type="region of interest" description="Disordered" evidence="1">
    <location>
        <begin position="883"/>
        <end position="908"/>
    </location>
</feature>
<dbReference type="SUPFAM" id="SSF55464">
    <property type="entry name" value="Origin of replication-binding domain, RBD-like"/>
    <property type="match status" value="1"/>
</dbReference>
<evidence type="ECO:0000256" key="1">
    <source>
        <dbReference type="SAM" id="MobiDB-lite"/>
    </source>
</evidence>
<sequence length="1593" mass="170988">MMTVHKLSAGDGYTYYTSEVASADELRAGDRELGDYYTVDGMPPGQWTAHSEQLLGVSGEVTEAQMAALFGQGIHPNAKALIAENGSGADTALGRKYARYTAADTEMTKRLAEEHARVRRTTGVDPDKAQEHEIRFRVAGELFRETHGRDAKSNEELARFATVQTTPKQQTVAGYDLVFAPAKSVSLLWALGGDEARKTIEAAHQEAIAETITFLEDNATYTRRGQQGIRQIDVDGGLVATQFRHYDSRAGDPQLHDHVVIANKVLGSDGKWSSLDGRTLYKMNVAASETYNAKIIEKVCASLGVSPVARATGRGEPVYEIAGIDLDAIEHASSRRMDIAGAITRLETEFTHKHGYAPNDKQKIALAQQATLETRPTKKSARRLSELVPEWQDDYRTQLGMPIGKDLLEHVQAASITPRGPLVADLNVHDHARLVVHELSGKRATWGRHHVIAQTRRHLKEAFPGQTITDDTVMKVTDAGTAAHSLQVTPDSITPKLYEFTRADGMSQYRQADSALYTSHEVLAAEDKILAAAQRTIIPAVSTERFEQVLAARTEALTATGGVQLSDAQINLARVFATDEKLLALGIGPAGAGKTTSLSLAADAVRASGGRVIGLAPTAAAAAVMSSDIGADANTIDAFIYTHQNTTTTTGSTDTNTSGADCAAGAAPGLRAGDVIIVDEAGMVSTPRLADVVAVAARHGAVVRVIGDDRQLGAIGSGGALRLLNTDVGAVRLEEVHRFTSDGEAAASLALREPPTVGADTPFHWYLENKRVVAGTTEAMTDTALRAWMTDRGEGKTSLLIATDNATVTDLNARAQAARIATGELTDNGAPITNTTVSVVLGDGLRAYTGDTIVTRKNDRTLQLNQGKDFVKNNDVWTIDSITTGTPTAPSTSASSAPSSSGFSMGGGEKADGEWITLRHAGHNALITVDADYLNRHGQLGYAATVHRAQGATVDTAHAILDETTDRAGAYVAATRGREHNQLYIGLGDGTEQDTTRDTVLDTITAAHDRSLSAHETTRAEAVRVGDVSTLSSVYIDVENGAWVAKTRQIAADVLGPKRAAQFTSLESWGAVAAHMRTAHDQGLNPATLLGEAVNMRNFAKAKDVSAVLAWRLEQRVEEAGEILANAGRRPLGAISDDHLHRLADQAAKRPTTTTTTTTEAPRPELGEARLDPQWAARPYAHMRTQRLTEAHATTSEQVRGIHPAAAVDLDTRKTLWKARTMGAELERRATLSPAQTAIERTTRGEDPRTAHQITVAEAIKHEQEVRHVALPPIDPAVARPDIVPATVSEDLAPTGLSRDRQVPASYRAELDRLRVHLGDRIIIRGTQLAEETPAWTAAIGPVPARTGKADEWYSIAAETEAYRNKYNIGAHETTLIPKQYRQDPVAQRLIARATALHKHSALTNKPPISAEQTQQRADEAAITERMNREQAAAQRVIDRFLARRATSSDPLPEPQQREARIVDAISSETPATTDEKDTAAAERVLARHRAATDVAAQKSQPTTPGTASGNESDTAPDPQKPTTKEPAMSQDKDAATRTSNPGGLSQRQVELINSRKASAAERQARERAAQKDASSVARRAADAADRSSGRSL</sequence>
<feature type="compositionally biased region" description="Basic and acidic residues" evidence="1">
    <location>
        <begin position="1559"/>
        <end position="1571"/>
    </location>
</feature>
<dbReference type="Pfam" id="PF08751">
    <property type="entry name" value="TrwC"/>
    <property type="match status" value="1"/>
</dbReference>
<organism evidence="3 4">
    <name type="scientific">Arthrobacter echini</name>
    <dbReference type="NCBI Taxonomy" id="1529066"/>
    <lineage>
        <taxon>Bacteria</taxon>
        <taxon>Bacillati</taxon>
        <taxon>Actinomycetota</taxon>
        <taxon>Actinomycetes</taxon>
        <taxon>Micrococcales</taxon>
        <taxon>Micrococcaceae</taxon>
        <taxon>Arthrobacter</taxon>
    </lineage>
</organism>
<comment type="caution">
    <text evidence="3">The sequence shown here is derived from an EMBL/GenBank/DDBJ whole genome shotgun (WGS) entry which is preliminary data.</text>
</comment>
<accession>A0A5D0XL63</accession>
<dbReference type="NCBIfam" id="NF041492">
    <property type="entry name" value="MobF"/>
    <property type="match status" value="1"/>
</dbReference>
<dbReference type="Proteomes" id="UP000323410">
    <property type="component" value="Unassembled WGS sequence"/>
</dbReference>